<protein>
    <recommendedName>
        <fullName evidence="2">CAAX prenyl protease 2/Lysostaphin resistance protein A-like domain-containing protein</fullName>
    </recommendedName>
</protein>
<dbReference type="GO" id="GO:0080120">
    <property type="term" value="P:CAAX-box protein maturation"/>
    <property type="evidence" value="ECO:0007669"/>
    <property type="project" value="UniProtKB-ARBA"/>
</dbReference>
<feature type="transmembrane region" description="Helical" evidence="1">
    <location>
        <begin position="224"/>
        <end position="245"/>
    </location>
</feature>
<dbReference type="PANTHER" id="PTHR36435:SF1">
    <property type="entry name" value="CAAX AMINO TERMINAL PROTEASE FAMILY PROTEIN"/>
    <property type="match status" value="1"/>
</dbReference>
<comment type="caution">
    <text evidence="3">The sequence shown here is derived from an EMBL/GenBank/DDBJ whole genome shotgun (WGS) entry which is preliminary data.</text>
</comment>
<dbReference type="AlphaFoldDB" id="A0A0R0CZM9"/>
<feature type="domain" description="CAAX prenyl protease 2/Lysostaphin resistance protein A-like" evidence="2">
    <location>
        <begin position="169"/>
        <end position="264"/>
    </location>
</feature>
<dbReference type="STRING" id="344882.ABB29_00890"/>
<reference evidence="3 4" key="1">
    <citation type="submission" date="2015-05" db="EMBL/GenBank/DDBJ databases">
        <title>Genome sequencing and analysis of members of genus Stenotrophomonas.</title>
        <authorList>
            <person name="Patil P.P."/>
            <person name="Midha S."/>
            <person name="Patil P.B."/>
        </authorList>
    </citation>
    <scope>NUCLEOTIDE SEQUENCE [LARGE SCALE GENOMIC DNA]</scope>
    <source>
        <strain evidence="3 4">DSM 21858</strain>
    </source>
</reference>
<dbReference type="PANTHER" id="PTHR36435">
    <property type="entry name" value="SLR1288 PROTEIN"/>
    <property type="match status" value="1"/>
</dbReference>
<dbReference type="Pfam" id="PF02517">
    <property type="entry name" value="Rce1-like"/>
    <property type="match status" value="1"/>
</dbReference>
<dbReference type="InterPro" id="IPR052710">
    <property type="entry name" value="CAAX_protease"/>
</dbReference>
<keyword evidence="4" id="KW-1185">Reference proteome</keyword>
<organism evidence="3 4">
    <name type="scientific">Pseudoxanthomonas dokdonensis</name>
    <dbReference type="NCBI Taxonomy" id="344882"/>
    <lineage>
        <taxon>Bacteria</taxon>
        <taxon>Pseudomonadati</taxon>
        <taxon>Pseudomonadota</taxon>
        <taxon>Gammaproteobacteria</taxon>
        <taxon>Lysobacterales</taxon>
        <taxon>Lysobacteraceae</taxon>
        <taxon>Pseudoxanthomonas</taxon>
    </lineage>
</organism>
<dbReference type="OrthoDB" id="6024813at2"/>
<keyword evidence="1" id="KW-1133">Transmembrane helix</keyword>
<sequence length="275" mass="29340">MDHASPPPLPQATPTTAASKPVAGFLFDWLMGVLIAFALMLVGGVVWGFVRAFQLGLQQAQRGASADPQAIAQALGTPSGTALLAMTLFSMAPAAVLMYYWRRRASAAERAASRTAAGRASTWAWTLPVAVAVAVSTTLLLHLADYLGIGADPSNEGMIRQLWGHNRGLLVVFVVVLAPLYEELFFRRVLFGRLWQAGRPWLGMALSGLAFALAHEVPGTGNNSWQATLFLLLVYAGMGATFAWLYRRTGTLWAPIAAHAINNGLAIALLALSAQ</sequence>
<dbReference type="Proteomes" id="UP000052052">
    <property type="component" value="Unassembled WGS sequence"/>
</dbReference>
<dbReference type="PATRIC" id="fig|344882.3.peg.183"/>
<accession>A0A0R0CZM9</accession>
<dbReference type="EMBL" id="LDJL01000001">
    <property type="protein sequence ID" value="KRG72050.1"/>
    <property type="molecule type" value="Genomic_DNA"/>
</dbReference>
<evidence type="ECO:0000259" key="2">
    <source>
        <dbReference type="Pfam" id="PF02517"/>
    </source>
</evidence>
<name>A0A0R0CZM9_9GAMM</name>
<dbReference type="InterPro" id="IPR003675">
    <property type="entry name" value="Rce1/LyrA-like_dom"/>
</dbReference>
<gene>
    <name evidence="3" type="ORF">ABB29_00890</name>
</gene>
<feature type="transmembrane region" description="Helical" evidence="1">
    <location>
        <begin position="201"/>
        <end position="218"/>
    </location>
</feature>
<keyword evidence="1" id="KW-0812">Transmembrane</keyword>
<feature type="transmembrane region" description="Helical" evidence="1">
    <location>
        <begin position="82"/>
        <end position="101"/>
    </location>
</feature>
<evidence type="ECO:0000313" key="3">
    <source>
        <dbReference type="EMBL" id="KRG72050.1"/>
    </source>
</evidence>
<feature type="transmembrane region" description="Helical" evidence="1">
    <location>
        <begin position="252"/>
        <end position="272"/>
    </location>
</feature>
<proteinExistence type="predicted"/>
<evidence type="ECO:0000313" key="4">
    <source>
        <dbReference type="Proteomes" id="UP000052052"/>
    </source>
</evidence>
<dbReference type="GO" id="GO:0004175">
    <property type="term" value="F:endopeptidase activity"/>
    <property type="evidence" value="ECO:0007669"/>
    <property type="project" value="UniProtKB-ARBA"/>
</dbReference>
<dbReference type="RefSeq" id="WP_057656718.1">
    <property type="nucleotide sequence ID" value="NZ_LDJL01000001.1"/>
</dbReference>
<feature type="transmembrane region" description="Helical" evidence="1">
    <location>
        <begin position="29"/>
        <end position="50"/>
    </location>
</feature>
<feature type="transmembrane region" description="Helical" evidence="1">
    <location>
        <begin position="122"/>
        <end position="144"/>
    </location>
</feature>
<keyword evidence="1" id="KW-0472">Membrane</keyword>
<feature type="transmembrane region" description="Helical" evidence="1">
    <location>
        <begin position="164"/>
        <end position="181"/>
    </location>
</feature>
<evidence type="ECO:0000256" key="1">
    <source>
        <dbReference type="SAM" id="Phobius"/>
    </source>
</evidence>